<sequence>MTKRAYAVDETTADVVGQSFRGYRMPDDYVWCKPQSVLRSTGYAIVYFIFFVVSFVYAHVKFGIRLKGLAKMREVKRENQPYFFYGNHTQPFGDIATTILMNYPHKISAVMAVGNMGIPIIGTILQFFNFLPVPKTADQRVKFKQAMTELVQERRTSFAIYPEAHVWPYYTQIREFSDTSFRYPVRFKTPSFSFTTTYQRRNKFWNSWIKHPKITVYIDGPFYPEDTSASEELQKKSLHDQISAAMKYRAQMSNVDYVKYEQVK</sequence>
<feature type="transmembrane region" description="Helical" evidence="1">
    <location>
        <begin position="109"/>
        <end position="131"/>
    </location>
</feature>
<proteinExistence type="predicted"/>
<dbReference type="EMBL" id="JBHTHQ010000021">
    <property type="protein sequence ID" value="MFD0705221.1"/>
    <property type="molecule type" value="Genomic_DNA"/>
</dbReference>
<keyword evidence="1" id="KW-0812">Transmembrane</keyword>
<name>A0ABW2Y652_9BIFI</name>
<keyword evidence="2" id="KW-0808">Transferase</keyword>
<dbReference type="SUPFAM" id="SSF69593">
    <property type="entry name" value="Glycerol-3-phosphate (1)-acyltransferase"/>
    <property type="match status" value="1"/>
</dbReference>
<gene>
    <name evidence="2" type="ORF">ACFQY8_05630</name>
</gene>
<organism evidence="2 3">
    <name type="scientific">Alloscardovia venturai</name>
    <dbReference type="NCBI Taxonomy" id="1769421"/>
    <lineage>
        <taxon>Bacteria</taxon>
        <taxon>Bacillati</taxon>
        <taxon>Actinomycetota</taxon>
        <taxon>Actinomycetes</taxon>
        <taxon>Bifidobacteriales</taxon>
        <taxon>Bifidobacteriaceae</taxon>
        <taxon>Alloscardovia</taxon>
    </lineage>
</organism>
<evidence type="ECO:0000313" key="3">
    <source>
        <dbReference type="Proteomes" id="UP001597036"/>
    </source>
</evidence>
<feature type="transmembrane region" description="Helical" evidence="1">
    <location>
        <begin position="44"/>
        <end position="64"/>
    </location>
</feature>
<accession>A0ABW2Y652</accession>
<protein>
    <submittedName>
        <fullName evidence="2">Lysophospholipid acyltransferase family protein</fullName>
    </submittedName>
</protein>
<keyword evidence="3" id="KW-1185">Reference proteome</keyword>
<keyword evidence="1" id="KW-0472">Membrane</keyword>
<keyword evidence="1" id="KW-1133">Transmembrane helix</keyword>
<evidence type="ECO:0000313" key="2">
    <source>
        <dbReference type="EMBL" id="MFD0705221.1"/>
    </source>
</evidence>
<keyword evidence="2" id="KW-0012">Acyltransferase</keyword>
<dbReference type="GO" id="GO:0016746">
    <property type="term" value="F:acyltransferase activity"/>
    <property type="evidence" value="ECO:0007669"/>
    <property type="project" value="UniProtKB-KW"/>
</dbReference>
<comment type="caution">
    <text evidence="2">The sequence shown here is derived from an EMBL/GenBank/DDBJ whole genome shotgun (WGS) entry which is preliminary data.</text>
</comment>
<evidence type="ECO:0000256" key="1">
    <source>
        <dbReference type="SAM" id="Phobius"/>
    </source>
</evidence>
<dbReference type="Proteomes" id="UP001597036">
    <property type="component" value="Unassembled WGS sequence"/>
</dbReference>
<dbReference type="RefSeq" id="WP_377938914.1">
    <property type="nucleotide sequence ID" value="NZ_JBHTHQ010000021.1"/>
</dbReference>
<reference evidence="3" key="1">
    <citation type="journal article" date="2019" name="Int. J. Syst. Evol. Microbiol.">
        <title>The Global Catalogue of Microorganisms (GCM) 10K type strain sequencing project: providing services to taxonomists for standard genome sequencing and annotation.</title>
        <authorList>
            <consortium name="The Broad Institute Genomics Platform"/>
            <consortium name="The Broad Institute Genome Sequencing Center for Infectious Disease"/>
            <person name="Wu L."/>
            <person name="Ma J."/>
        </authorList>
    </citation>
    <scope>NUCLEOTIDE SEQUENCE [LARGE SCALE GENOMIC DNA]</scope>
    <source>
        <strain evidence="3">CCM 8604</strain>
    </source>
</reference>